<dbReference type="InterPro" id="IPR029052">
    <property type="entry name" value="Metallo-depent_PP-like"/>
</dbReference>
<comment type="caution">
    <text evidence="9">The sequence shown here is derived from an EMBL/GenBank/DDBJ whole genome shotgun (WGS) entry which is preliminary data.</text>
</comment>
<evidence type="ECO:0000256" key="6">
    <source>
        <dbReference type="RuleBase" id="RU362119"/>
    </source>
</evidence>
<evidence type="ECO:0000259" key="7">
    <source>
        <dbReference type="Pfam" id="PF00149"/>
    </source>
</evidence>
<name>A0A0F5QBT1_9HYPH</name>
<dbReference type="InterPro" id="IPR036907">
    <property type="entry name" value="5'-Nucleotdase_C_sf"/>
</dbReference>
<feature type="domain" description="Calcineurin-like phosphoesterase" evidence="7">
    <location>
        <begin position="28"/>
        <end position="248"/>
    </location>
</feature>
<comment type="similarity">
    <text evidence="1 6">Belongs to the 5'-nucleotidase family.</text>
</comment>
<reference evidence="9 10" key="1">
    <citation type="submission" date="2015-03" db="EMBL/GenBank/DDBJ databases">
        <authorList>
            <person name="Lepp D."/>
            <person name="Hassan Y.I."/>
            <person name="Li X.-Z."/>
            <person name="Zhou T."/>
        </authorList>
    </citation>
    <scope>NUCLEOTIDE SEQUENCE [LARGE SCALE GENOMIC DNA]</scope>
    <source>
        <strain evidence="9 10">E84</strain>
    </source>
</reference>
<dbReference type="CDD" id="cd07409">
    <property type="entry name" value="MPP_CD73_N"/>
    <property type="match status" value="1"/>
</dbReference>
<evidence type="ECO:0000259" key="8">
    <source>
        <dbReference type="Pfam" id="PF02872"/>
    </source>
</evidence>
<dbReference type="OrthoDB" id="9803927at2"/>
<keyword evidence="4 6" id="KW-0547">Nucleotide-binding</keyword>
<evidence type="ECO:0000313" key="10">
    <source>
        <dbReference type="Proteomes" id="UP000033411"/>
    </source>
</evidence>
<proteinExistence type="inferred from homology"/>
<dbReference type="GO" id="GO:0016788">
    <property type="term" value="F:hydrolase activity, acting on ester bonds"/>
    <property type="evidence" value="ECO:0007669"/>
    <property type="project" value="InterPro"/>
</dbReference>
<evidence type="ECO:0000256" key="3">
    <source>
        <dbReference type="ARBA" id="ARBA00022729"/>
    </source>
</evidence>
<keyword evidence="10" id="KW-1185">Reference proteome</keyword>
<dbReference type="STRING" id="1293439.WH87_13170"/>
<dbReference type="Gene3D" id="3.90.780.10">
    <property type="entry name" value="5'-Nucleotidase, C-terminal domain"/>
    <property type="match status" value="1"/>
</dbReference>
<dbReference type="InterPro" id="IPR004843">
    <property type="entry name" value="Calcineurin-like_PHP"/>
</dbReference>
<dbReference type="Proteomes" id="UP000033411">
    <property type="component" value="Unassembled WGS sequence"/>
</dbReference>
<sequence>MKRRLLGATALTLFAGFTGAAYADFTLNILHINDFHSRFDPITGSDSNCDAETDAKGECFGGIARLKTIIDETRAGIEADGGNTLLLSAGDNFQGSLYYTTYKSKVVSDFFNQMKFDVVATGNHEFDDGPAEFLKFIEAAKFPIIGGNFDVTRDPSLSGKIKGSIVVEVGGEKIGIIGATAEDTPEIASTDDIEFYDVIQYVRGASEALDAAGVNKIILLSHIGYTVDMQVAAALPLVDVIVGGHSHTLLSNTDEKAAGPYPTLVKNPEGVEVPVVQANQYGKYLGDIAITWDDTGKVIKAEGQPYLIDASAKADEAFAAQLADLAGPIADLTSEVIGSTTEKLEGAREVCRVQECSMGNLLADAILDRVADQGATIAFQNSGGIRSSIDAGEITVGDVLTVLPFSNTLATVQINGGEVIEALENGVSDVENGAGRFSQVAGLKYSFDLKKPVGERISDVLVKGEGDTWVPIDEDATYTIVTNNYVRGGGDGFGTFAEGENPYDFGPPLEQVLADYIAKLGGEYTPYTDGRITEIK</sequence>
<feature type="chain" id="PRO_5005117136" evidence="6">
    <location>
        <begin position="24"/>
        <end position="536"/>
    </location>
</feature>
<evidence type="ECO:0000256" key="2">
    <source>
        <dbReference type="ARBA" id="ARBA00022723"/>
    </source>
</evidence>
<evidence type="ECO:0000256" key="4">
    <source>
        <dbReference type="ARBA" id="ARBA00022741"/>
    </source>
</evidence>
<dbReference type="RefSeq" id="WP_046137336.1">
    <property type="nucleotide sequence ID" value="NZ_LANJ01000019.1"/>
</dbReference>
<dbReference type="Pfam" id="PF02872">
    <property type="entry name" value="5_nucleotid_C"/>
    <property type="match status" value="1"/>
</dbReference>
<dbReference type="InterPro" id="IPR008334">
    <property type="entry name" value="5'-Nucleotdase_C"/>
</dbReference>
<feature type="domain" description="5'-Nucleotidase C-terminal" evidence="8">
    <location>
        <begin position="336"/>
        <end position="497"/>
    </location>
</feature>
<gene>
    <name evidence="9" type="ORF">WH87_13170</name>
</gene>
<protein>
    <submittedName>
        <fullName evidence="9">5'-nucleotidase</fullName>
    </submittedName>
</protein>
<dbReference type="Pfam" id="PF00149">
    <property type="entry name" value="Metallophos"/>
    <property type="match status" value="1"/>
</dbReference>
<dbReference type="GO" id="GO:0000166">
    <property type="term" value="F:nucleotide binding"/>
    <property type="evidence" value="ECO:0007669"/>
    <property type="project" value="UniProtKB-KW"/>
</dbReference>
<dbReference type="PATRIC" id="fig|1293439.3.peg.2242"/>
<dbReference type="PROSITE" id="PS00785">
    <property type="entry name" value="5_NUCLEOTIDASE_1"/>
    <property type="match status" value="1"/>
</dbReference>
<dbReference type="InterPro" id="IPR006146">
    <property type="entry name" value="5'-Nucleotdase_CS"/>
</dbReference>
<evidence type="ECO:0000256" key="1">
    <source>
        <dbReference type="ARBA" id="ARBA00006654"/>
    </source>
</evidence>
<dbReference type="SUPFAM" id="SSF56300">
    <property type="entry name" value="Metallo-dependent phosphatases"/>
    <property type="match status" value="1"/>
</dbReference>
<dbReference type="FunFam" id="3.60.21.10:FF:000020">
    <property type="entry name" value="NT5E isoform 4"/>
    <property type="match status" value="1"/>
</dbReference>
<keyword evidence="5 6" id="KW-0378">Hydrolase</keyword>
<dbReference type="GO" id="GO:0046872">
    <property type="term" value="F:metal ion binding"/>
    <property type="evidence" value="ECO:0007669"/>
    <property type="project" value="UniProtKB-KW"/>
</dbReference>
<evidence type="ECO:0000313" key="9">
    <source>
        <dbReference type="EMBL" id="KKC37464.1"/>
    </source>
</evidence>
<feature type="signal peptide" evidence="6">
    <location>
        <begin position="1"/>
        <end position="23"/>
    </location>
</feature>
<dbReference type="GO" id="GO:0009166">
    <property type="term" value="P:nucleotide catabolic process"/>
    <property type="evidence" value="ECO:0007669"/>
    <property type="project" value="InterPro"/>
</dbReference>
<keyword evidence="3 6" id="KW-0732">Signal</keyword>
<dbReference type="PRINTS" id="PR01607">
    <property type="entry name" value="APYRASEFAMLY"/>
</dbReference>
<dbReference type="SUPFAM" id="SSF55816">
    <property type="entry name" value="5'-nucleotidase (syn. UDP-sugar hydrolase), C-terminal domain"/>
    <property type="match status" value="1"/>
</dbReference>
<dbReference type="InterPro" id="IPR006179">
    <property type="entry name" value="5_nucleotidase/apyrase"/>
</dbReference>
<accession>A0A0F5QBT1</accession>
<organism evidence="9 10">
    <name type="scientific">Devosia epidermidihirudinis</name>
    <dbReference type="NCBI Taxonomy" id="1293439"/>
    <lineage>
        <taxon>Bacteria</taxon>
        <taxon>Pseudomonadati</taxon>
        <taxon>Pseudomonadota</taxon>
        <taxon>Alphaproteobacteria</taxon>
        <taxon>Hyphomicrobiales</taxon>
        <taxon>Devosiaceae</taxon>
        <taxon>Devosia</taxon>
    </lineage>
</organism>
<dbReference type="Gene3D" id="3.60.21.10">
    <property type="match status" value="1"/>
</dbReference>
<evidence type="ECO:0000256" key="5">
    <source>
        <dbReference type="ARBA" id="ARBA00022801"/>
    </source>
</evidence>
<dbReference type="PANTHER" id="PTHR11575:SF24">
    <property type="entry name" value="5'-NUCLEOTIDASE"/>
    <property type="match status" value="1"/>
</dbReference>
<dbReference type="PANTHER" id="PTHR11575">
    <property type="entry name" value="5'-NUCLEOTIDASE-RELATED"/>
    <property type="match status" value="1"/>
</dbReference>
<keyword evidence="2" id="KW-0479">Metal-binding</keyword>
<dbReference type="EMBL" id="LANJ01000019">
    <property type="protein sequence ID" value="KKC37464.1"/>
    <property type="molecule type" value="Genomic_DNA"/>
</dbReference>
<dbReference type="AlphaFoldDB" id="A0A0F5QBT1"/>